<evidence type="ECO:0000256" key="4">
    <source>
        <dbReference type="ARBA" id="ARBA00022692"/>
    </source>
</evidence>
<evidence type="ECO:0000256" key="6">
    <source>
        <dbReference type="ARBA" id="ARBA00023136"/>
    </source>
</evidence>
<protein>
    <submittedName>
        <fullName evidence="10">Complex I subunit 5 family protein</fullName>
    </submittedName>
</protein>
<feature type="transmembrane region" description="Helical" evidence="8">
    <location>
        <begin position="6"/>
        <end position="25"/>
    </location>
</feature>
<evidence type="ECO:0000259" key="9">
    <source>
        <dbReference type="Pfam" id="PF00361"/>
    </source>
</evidence>
<feature type="domain" description="NADH:quinone oxidoreductase/Mrp antiporter transmembrane" evidence="9">
    <location>
        <begin position="128"/>
        <end position="425"/>
    </location>
</feature>
<dbReference type="InterPro" id="IPR001750">
    <property type="entry name" value="ND/Mrp_TM"/>
</dbReference>
<feature type="transmembrane region" description="Helical" evidence="8">
    <location>
        <begin position="163"/>
        <end position="185"/>
    </location>
</feature>
<feature type="transmembrane region" description="Helical" evidence="8">
    <location>
        <begin position="110"/>
        <end position="128"/>
    </location>
</feature>
<feature type="transmembrane region" description="Helical" evidence="8">
    <location>
        <begin position="72"/>
        <end position="98"/>
    </location>
</feature>
<feature type="transmembrane region" description="Helical" evidence="8">
    <location>
        <begin position="410"/>
        <end position="430"/>
    </location>
</feature>
<dbReference type="InterPro" id="IPR003918">
    <property type="entry name" value="NADH_UbQ_OxRdtase"/>
</dbReference>
<feature type="transmembrane region" description="Helical" evidence="8">
    <location>
        <begin position="32"/>
        <end position="52"/>
    </location>
</feature>
<keyword evidence="5 8" id="KW-1133">Transmembrane helix</keyword>
<dbReference type="RefSeq" id="WP_380061921.1">
    <property type="nucleotide sequence ID" value="NZ_JBHSEI010000007.1"/>
</dbReference>
<keyword evidence="3" id="KW-1003">Cell membrane</keyword>
<dbReference type="InterPro" id="IPR050586">
    <property type="entry name" value="CPA3_Na-H_Antiporter_D"/>
</dbReference>
<evidence type="ECO:0000313" key="10">
    <source>
        <dbReference type="EMBL" id="MFC4638919.1"/>
    </source>
</evidence>
<feature type="transmembrane region" description="Helical" evidence="8">
    <location>
        <begin position="469"/>
        <end position="487"/>
    </location>
</feature>
<evidence type="ECO:0000256" key="5">
    <source>
        <dbReference type="ARBA" id="ARBA00022989"/>
    </source>
</evidence>
<evidence type="ECO:0000256" key="1">
    <source>
        <dbReference type="ARBA" id="ARBA00004651"/>
    </source>
</evidence>
<feature type="transmembrane region" description="Helical" evidence="8">
    <location>
        <begin position="376"/>
        <end position="398"/>
    </location>
</feature>
<comment type="subcellular location">
    <subcellularLocation>
        <location evidence="1">Cell membrane</location>
        <topology evidence="1">Multi-pass membrane protein</topology>
    </subcellularLocation>
    <subcellularLocation>
        <location evidence="7">Membrane</location>
        <topology evidence="7">Multi-pass membrane protein</topology>
    </subcellularLocation>
</comment>
<keyword evidence="4 7" id="KW-0812">Transmembrane</keyword>
<evidence type="ECO:0000256" key="7">
    <source>
        <dbReference type="RuleBase" id="RU000320"/>
    </source>
</evidence>
<sequence>MTLPSLVVAVPLLVAVVLAALNKVLPQRLADAVAITAALGASVMCTLLYRGALSDTLVHWFGGWIPRDGVALGIAFVIDPMGAGLATLVSVLVLAALVYSAGYFEQVGTLYHSLLLVFLGAMCGFCLSGDLFNLFVFFELMSAAAFALCGYKNEDPGPVQGALNFAVVNTIGAFLVLDGLALLYAQTGALNLAQIARMVGETGPGGLLITAFVFLTAGFLVKAAIVPFHFWLADAHSVAPTPVCVLFSGVMVELGLYAVVRLYWVIFSAPFDAHEAAFRALLIGAGVLTALLGAVMCFLQRHLKRLLAFSTVSHMGVMLIGFGLLDGDGLAGLSVYAVGHALVKASLFLGAGLLLHRYGSVDELKLHGRARGVPMLAGVFLLGALGLAGLPSFGTFLGESLMSKAAEHHGYGWLSWTTMLAAAITGAAVLRVTARVFFGWGASPEDAAHEPATDDEAPETRGGRHRLPLVMLVPTVLLALAGLFSGLTPGFSAAAHWAAERTHDRPAYVARVLEGTQVPRVPAPRPEDRRELLKALMHGGMSGAIALLLATLAVSRPRRQLRGAFLLHGLRQVHSGHVGDYVAWLTVGIAVLGLSSVLLLR</sequence>
<evidence type="ECO:0000256" key="3">
    <source>
        <dbReference type="ARBA" id="ARBA00022475"/>
    </source>
</evidence>
<feature type="transmembrane region" description="Helical" evidence="8">
    <location>
        <begin position="205"/>
        <end position="231"/>
    </location>
</feature>
<feature type="transmembrane region" description="Helical" evidence="8">
    <location>
        <begin position="134"/>
        <end position="151"/>
    </location>
</feature>
<feature type="transmembrane region" description="Helical" evidence="8">
    <location>
        <begin position="306"/>
        <end position="325"/>
    </location>
</feature>
<dbReference type="PRINTS" id="PR01437">
    <property type="entry name" value="NUOXDRDTASE4"/>
</dbReference>
<feature type="transmembrane region" description="Helical" evidence="8">
    <location>
        <begin position="331"/>
        <end position="355"/>
    </location>
</feature>
<organism evidence="10 11">
    <name type="scientific">Deinococcus hohokamensis</name>
    <dbReference type="NCBI Taxonomy" id="309883"/>
    <lineage>
        <taxon>Bacteria</taxon>
        <taxon>Thermotogati</taxon>
        <taxon>Deinococcota</taxon>
        <taxon>Deinococci</taxon>
        <taxon>Deinococcales</taxon>
        <taxon>Deinococcaceae</taxon>
        <taxon>Deinococcus</taxon>
    </lineage>
</organism>
<name>A0ABV9I9N9_9DEIO</name>
<reference evidence="11" key="1">
    <citation type="journal article" date="2019" name="Int. J. Syst. Evol. Microbiol.">
        <title>The Global Catalogue of Microorganisms (GCM) 10K type strain sequencing project: providing services to taxonomists for standard genome sequencing and annotation.</title>
        <authorList>
            <consortium name="The Broad Institute Genomics Platform"/>
            <consortium name="The Broad Institute Genome Sequencing Center for Infectious Disease"/>
            <person name="Wu L."/>
            <person name="Ma J."/>
        </authorList>
    </citation>
    <scope>NUCLEOTIDE SEQUENCE [LARGE SCALE GENOMIC DNA]</scope>
    <source>
        <strain evidence="11">CCUG 55995</strain>
    </source>
</reference>
<dbReference type="PANTHER" id="PTHR42703">
    <property type="entry name" value="NADH DEHYDROGENASE"/>
    <property type="match status" value="1"/>
</dbReference>
<keyword evidence="6 8" id="KW-0472">Membrane</keyword>
<keyword evidence="11" id="KW-1185">Reference proteome</keyword>
<evidence type="ECO:0000256" key="8">
    <source>
        <dbReference type="SAM" id="Phobius"/>
    </source>
</evidence>
<dbReference type="Pfam" id="PF00361">
    <property type="entry name" value="Proton_antipo_M"/>
    <property type="match status" value="1"/>
</dbReference>
<evidence type="ECO:0000256" key="2">
    <source>
        <dbReference type="ARBA" id="ARBA00005346"/>
    </source>
</evidence>
<gene>
    <name evidence="10" type="ORF">ACFO0D_11285</name>
</gene>
<feature type="transmembrane region" description="Helical" evidence="8">
    <location>
        <begin position="581"/>
        <end position="600"/>
    </location>
</feature>
<comment type="caution">
    <text evidence="10">The sequence shown here is derived from an EMBL/GenBank/DDBJ whole genome shotgun (WGS) entry which is preliminary data.</text>
</comment>
<comment type="similarity">
    <text evidence="2">Belongs to the CPA3 antiporters (TC 2.A.63) subunit D family.</text>
</comment>
<evidence type="ECO:0000313" key="11">
    <source>
        <dbReference type="Proteomes" id="UP001595952"/>
    </source>
</evidence>
<dbReference type="Proteomes" id="UP001595952">
    <property type="component" value="Unassembled WGS sequence"/>
</dbReference>
<feature type="transmembrane region" description="Helical" evidence="8">
    <location>
        <begin position="276"/>
        <end position="299"/>
    </location>
</feature>
<feature type="transmembrane region" description="Helical" evidence="8">
    <location>
        <begin position="243"/>
        <end position="264"/>
    </location>
</feature>
<dbReference type="PANTHER" id="PTHR42703:SF1">
    <property type="entry name" value="NA(+)_H(+) ANTIPORTER SUBUNIT D1"/>
    <property type="match status" value="1"/>
</dbReference>
<feature type="transmembrane region" description="Helical" evidence="8">
    <location>
        <begin position="535"/>
        <end position="554"/>
    </location>
</feature>
<accession>A0ABV9I9N9</accession>
<dbReference type="EMBL" id="JBHSEI010000007">
    <property type="protein sequence ID" value="MFC4638919.1"/>
    <property type="molecule type" value="Genomic_DNA"/>
</dbReference>
<proteinExistence type="inferred from homology"/>